<sequence>MDSSNFPQTPVDAANPSSTPLPLDSSTLPSSTQQQASLQSTATTTDVVIDYDEAEEEIRQFMAELPSGPFNRDQTLSPPPETPSSAPPTVDSATTARQQQEQEVQVQRILSEAQAISTLPGQQPSALSSSPSGHNPLANLSIPRTHPTTERERSQALLSATSHPVPMQVDDEVVEVSYSPLPSNPRPFRPAPPPPPPAPQASQATPELEELSFT</sequence>
<feature type="compositionally biased region" description="Low complexity" evidence="1">
    <location>
        <begin position="87"/>
        <end position="108"/>
    </location>
</feature>
<dbReference type="AlphaFoldDB" id="A0A061B1I1"/>
<evidence type="ECO:0000313" key="2">
    <source>
        <dbReference type="EMBL" id="CDR43337.1"/>
    </source>
</evidence>
<gene>
    <name evidence="2" type="ORF">RHTO0S_08e00100g</name>
</gene>
<evidence type="ECO:0000256" key="1">
    <source>
        <dbReference type="SAM" id="MobiDB-lite"/>
    </source>
</evidence>
<dbReference type="EMBL" id="LK052943">
    <property type="protein sequence ID" value="CDR43337.1"/>
    <property type="molecule type" value="Genomic_DNA"/>
</dbReference>
<reference evidence="2" key="1">
    <citation type="journal article" date="2014" name="Genome Announc.">
        <title>Draft genome sequence of Rhodosporidium toruloides CECT1137, an oleaginous yeast of biotechnological interest.</title>
        <authorList>
            <person name="Morin N."/>
            <person name="Calcas X."/>
            <person name="Devillers H."/>
            <person name="Durrens P."/>
            <person name="Sherman D.J."/>
            <person name="Nicaud J.-M."/>
            <person name="Neuveglise C."/>
        </authorList>
    </citation>
    <scope>NUCLEOTIDE SEQUENCE</scope>
    <source>
        <strain evidence="2">CECT1137</strain>
    </source>
</reference>
<proteinExistence type="predicted"/>
<feature type="compositionally biased region" description="Low complexity" evidence="1">
    <location>
        <begin position="16"/>
        <end position="46"/>
    </location>
</feature>
<accession>A0A061B1I1</accession>
<feature type="compositionally biased region" description="Pro residues" evidence="1">
    <location>
        <begin position="77"/>
        <end position="86"/>
    </location>
</feature>
<feature type="region of interest" description="Disordered" evidence="1">
    <location>
        <begin position="1"/>
        <end position="214"/>
    </location>
</feature>
<dbReference type="OrthoDB" id="2531108at2759"/>
<name>A0A061B1I1_RHOTO</name>
<feature type="compositionally biased region" description="Pro residues" evidence="1">
    <location>
        <begin position="182"/>
        <end position="199"/>
    </location>
</feature>
<organism evidence="2">
    <name type="scientific">Rhodotorula toruloides</name>
    <name type="common">Yeast</name>
    <name type="synonym">Rhodosporidium toruloides</name>
    <dbReference type="NCBI Taxonomy" id="5286"/>
    <lineage>
        <taxon>Eukaryota</taxon>
        <taxon>Fungi</taxon>
        <taxon>Dikarya</taxon>
        <taxon>Basidiomycota</taxon>
        <taxon>Pucciniomycotina</taxon>
        <taxon>Microbotryomycetes</taxon>
        <taxon>Sporidiobolales</taxon>
        <taxon>Sporidiobolaceae</taxon>
        <taxon>Rhodotorula</taxon>
    </lineage>
</organism>
<protein>
    <submittedName>
        <fullName evidence="2">RHTO0S08e00100g1_1</fullName>
    </submittedName>
</protein>
<feature type="compositionally biased region" description="Polar residues" evidence="1">
    <location>
        <begin position="114"/>
        <end position="133"/>
    </location>
</feature>
<feature type="non-terminal residue" evidence="2">
    <location>
        <position position="214"/>
    </location>
</feature>